<dbReference type="EMBL" id="JACJTU010000065">
    <property type="protein sequence ID" value="MBD2739008.1"/>
    <property type="molecule type" value="Genomic_DNA"/>
</dbReference>
<gene>
    <name evidence="1" type="ORF">H6H03_34950</name>
</gene>
<dbReference type="RefSeq" id="WP_190959518.1">
    <property type="nucleotide sequence ID" value="NZ_JACJTU010000065.1"/>
</dbReference>
<sequence>MITSRKIISQAIAVLQILNVSIRCSSLVTPLLLMGEKRSLLQGSVCELRAIGRKPVVLIIFHQKT</sequence>
<organism evidence="1 2">
    <name type="scientific">Nostoc paludosum FACHB-159</name>
    <dbReference type="NCBI Taxonomy" id="2692908"/>
    <lineage>
        <taxon>Bacteria</taxon>
        <taxon>Bacillati</taxon>
        <taxon>Cyanobacteriota</taxon>
        <taxon>Cyanophyceae</taxon>
        <taxon>Nostocales</taxon>
        <taxon>Nostocaceae</taxon>
        <taxon>Nostoc</taxon>
    </lineage>
</organism>
<protein>
    <submittedName>
        <fullName evidence="1">Uncharacterized protein</fullName>
    </submittedName>
</protein>
<proteinExistence type="predicted"/>
<evidence type="ECO:0000313" key="1">
    <source>
        <dbReference type="EMBL" id="MBD2739008.1"/>
    </source>
</evidence>
<comment type="caution">
    <text evidence="1">The sequence shown here is derived from an EMBL/GenBank/DDBJ whole genome shotgun (WGS) entry which is preliminary data.</text>
</comment>
<keyword evidence="2" id="KW-1185">Reference proteome</keyword>
<reference evidence="1 2" key="1">
    <citation type="journal article" date="2020" name="ISME J.">
        <title>Comparative genomics reveals insights into cyanobacterial evolution and habitat adaptation.</title>
        <authorList>
            <person name="Chen M.Y."/>
            <person name="Teng W.K."/>
            <person name="Zhao L."/>
            <person name="Hu C.X."/>
            <person name="Zhou Y.K."/>
            <person name="Han B.P."/>
            <person name="Song L.R."/>
            <person name="Shu W.S."/>
        </authorList>
    </citation>
    <scope>NUCLEOTIDE SEQUENCE [LARGE SCALE GENOMIC DNA]</scope>
    <source>
        <strain evidence="1 2">FACHB-159</strain>
    </source>
</reference>
<evidence type="ECO:0000313" key="2">
    <source>
        <dbReference type="Proteomes" id="UP000637383"/>
    </source>
</evidence>
<accession>A0ABR8KJP8</accession>
<dbReference type="Proteomes" id="UP000637383">
    <property type="component" value="Unassembled WGS sequence"/>
</dbReference>
<name>A0ABR8KJP8_9NOSO</name>